<dbReference type="SMART" id="SM00918">
    <property type="entry name" value="Lig_chan-Glu_bd"/>
    <property type="match status" value="1"/>
</dbReference>
<keyword evidence="22" id="KW-1185">Reference proteome</keyword>
<keyword evidence="17" id="KW-1015">Disulfide bond</keyword>
<dbReference type="Gene3D" id="3.40.50.2300">
    <property type="match status" value="1"/>
</dbReference>
<accession>A0AAV4DMP0</accession>
<dbReference type="InterPro" id="IPR001828">
    <property type="entry name" value="ANF_lig-bd_rcpt"/>
</dbReference>
<evidence type="ECO:0000256" key="7">
    <source>
        <dbReference type="ARBA" id="ARBA00023065"/>
    </source>
</evidence>
<dbReference type="Gene3D" id="3.40.190.10">
    <property type="entry name" value="Periplasmic binding protein-like II"/>
    <property type="match status" value="2"/>
</dbReference>
<evidence type="ECO:0000256" key="11">
    <source>
        <dbReference type="ARBA" id="ARBA00023257"/>
    </source>
</evidence>
<reference evidence="21 22" key="1">
    <citation type="journal article" date="2021" name="Elife">
        <title>Chloroplast acquisition without the gene transfer in kleptoplastic sea slugs, Plakobranchus ocellatus.</title>
        <authorList>
            <person name="Maeda T."/>
            <person name="Takahashi S."/>
            <person name="Yoshida T."/>
            <person name="Shimamura S."/>
            <person name="Takaki Y."/>
            <person name="Nagai Y."/>
            <person name="Toyoda A."/>
            <person name="Suzuki Y."/>
            <person name="Arimoto A."/>
            <person name="Ishii H."/>
            <person name="Satoh N."/>
            <person name="Nishiyama T."/>
            <person name="Hasebe M."/>
            <person name="Maruyama T."/>
            <person name="Minagawa J."/>
            <person name="Obokata J."/>
            <person name="Shigenobu S."/>
        </authorList>
    </citation>
    <scope>NUCLEOTIDE SEQUENCE [LARGE SCALE GENOMIC DNA]</scope>
</reference>
<dbReference type="PANTHER" id="PTHR18966">
    <property type="entry name" value="IONOTROPIC GLUTAMATE RECEPTOR"/>
    <property type="match status" value="1"/>
</dbReference>
<keyword evidence="13" id="KW-0407">Ion channel</keyword>
<evidence type="ECO:0000256" key="1">
    <source>
        <dbReference type="ARBA" id="ARBA00022448"/>
    </source>
</evidence>
<evidence type="ECO:0000256" key="8">
    <source>
        <dbReference type="ARBA" id="ARBA00023136"/>
    </source>
</evidence>
<dbReference type="InterPro" id="IPR001508">
    <property type="entry name" value="Iono_Glu_rcpt_met"/>
</dbReference>
<dbReference type="SUPFAM" id="SSF53822">
    <property type="entry name" value="Periplasmic binding protein-like I"/>
    <property type="match status" value="1"/>
</dbReference>
<keyword evidence="12" id="KW-1071">Ligand-gated ion channel</keyword>
<dbReference type="SMART" id="SM00079">
    <property type="entry name" value="PBPe"/>
    <property type="match status" value="1"/>
</dbReference>
<feature type="transmembrane region" description="Helical" evidence="18">
    <location>
        <begin position="367"/>
        <end position="388"/>
    </location>
</feature>
<dbReference type="FunFam" id="3.40.190.10:FF:000060">
    <property type="entry name" value="Glutamate receptor ionotropic, kainate 1"/>
    <property type="match status" value="1"/>
</dbReference>
<feature type="site" description="Crucial to convey clamshell closure to channel opening" evidence="16">
    <location>
        <position position="430"/>
    </location>
</feature>
<evidence type="ECO:0000256" key="14">
    <source>
        <dbReference type="ARBA" id="ARBA00034104"/>
    </source>
</evidence>
<evidence type="ECO:0000256" key="10">
    <source>
        <dbReference type="ARBA" id="ARBA00023180"/>
    </source>
</evidence>
<feature type="binding site" evidence="15">
    <location>
        <position position="282"/>
    </location>
    <ligand>
        <name>L-glutamate</name>
        <dbReference type="ChEBI" id="CHEBI:29985"/>
    </ligand>
</feature>
<feature type="disulfide bond" evidence="17">
    <location>
        <begin position="515"/>
        <end position="570"/>
    </location>
</feature>
<evidence type="ECO:0000256" key="18">
    <source>
        <dbReference type="SAM" id="Phobius"/>
    </source>
</evidence>
<keyword evidence="8 18" id="KW-0472">Membrane</keyword>
<evidence type="ECO:0000256" key="4">
    <source>
        <dbReference type="ARBA" id="ARBA00022729"/>
    </source>
</evidence>
<evidence type="ECO:0000256" key="3">
    <source>
        <dbReference type="ARBA" id="ARBA00022692"/>
    </source>
</evidence>
<dbReference type="GO" id="GO:0038023">
    <property type="term" value="F:signaling receptor activity"/>
    <property type="evidence" value="ECO:0007669"/>
    <property type="project" value="InterPro"/>
</dbReference>
<sequence length="649" mass="72885">MTSLDFSRFQHSGVQVTGFQAVDFSDPRVEEFLDQWESLTEEVWPGAGTRHFQTDSALSVDMVQAISSALDDMVARKSDVFDKTFRRGTIYNNSTKGIPCNTKPVLPWMHGEAIYNALKKVNFEGLTGHVQFDDRGQRTNYTLDIISVTQDIGLSKIGRWHSDYGILANDDTPNGTPGVDQGNFTDEVYPWDIIVTTLLEPPFLMLRKDDSEDDDEVTKENDKYEGYTKDLAEEIGRRLKVDYHLRLAPDGEHGRELSNGTWTGMVGDLVHGAADMAIGPLTITAARERVIDFSKSFMDIGISIMIRRPEKQKPGLFSFMEPFSVSLWVSILLAYIIISFTVFIVSRFSPYQPKSRRRRYNDDFKHNFTLCNSFWFAMGALMMQGSVLCPRSIAGRIIGGVWWFFVLIVISSYTANLAAFLTIERMIQPIESADDLAEQTDIAYGMLETGTTRVFFETSNVTTYRMMWNYMSSASPPVMVKTVEEGVKRVQDSGGKYAFILESSTNDYYNNRKPCNTIKVGPNLNLKSFGIATPHGSYLKDPINYISLKLKEDGTLHRLKERWWEEKGGCGVDTGNKESKKRSLSLSNVAGVFLLLIGGLVIAIGVGLIEARYNRSRYGTSVFASSDCPHENASLNNGNIVYNKCITPS</sequence>
<feature type="domain" description="Ionotropic glutamate receptor C-terminal" evidence="19">
    <location>
        <begin position="192"/>
        <end position="566"/>
    </location>
</feature>
<dbReference type="InterPro" id="IPR019594">
    <property type="entry name" value="Glu/Gly-bd"/>
</dbReference>
<dbReference type="GO" id="GO:0015276">
    <property type="term" value="F:ligand-gated monoatomic ion channel activity"/>
    <property type="evidence" value="ECO:0007669"/>
    <property type="project" value="InterPro"/>
</dbReference>
<dbReference type="EMBL" id="BLXT01008059">
    <property type="protein sequence ID" value="GFO45439.1"/>
    <property type="molecule type" value="Genomic_DNA"/>
</dbReference>
<keyword evidence="5 18" id="KW-1133">Transmembrane helix</keyword>
<dbReference type="Pfam" id="PF00060">
    <property type="entry name" value="Lig_chan"/>
    <property type="match status" value="1"/>
</dbReference>
<name>A0AAV4DMP0_9GAST</name>
<proteinExistence type="predicted"/>
<evidence type="ECO:0000256" key="6">
    <source>
        <dbReference type="ARBA" id="ARBA00023018"/>
    </source>
</evidence>
<evidence type="ECO:0000259" key="20">
    <source>
        <dbReference type="SMART" id="SM00918"/>
    </source>
</evidence>
<comment type="subcellular location">
    <subcellularLocation>
        <location evidence="14">Postsynaptic cell membrane</location>
        <topology evidence="14">Multi-pass membrane protein</topology>
    </subcellularLocation>
</comment>
<gene>
    <name evidence="21" type="ORF">PoB_007194400</name>
</gene>
<dbReference type="InterPro" id="IPR028082">
    <property type="entry name" value="Peripla_BP_I"/>
</dbReference>
<feature type="domain" description="Ionotropic glutamate receptor L-glutamate and glycine-binding" evidence="20">
    <location>
        <begin position="202"/>
        <end position="271"/>
    </location>
</feature>
<dbReference type="AlphaFoldDB" id="A0AAV4DMP0"/>
<dbReference type="Pfam" id="PF10613">
    <property type="entry name" value="Lig_chan-Glu_bd"/>
    <property type="match status" value="1"/>
</dbReference>
<dbReference type="Proteomes" id="UP000735302">
    <property type="component" value="Unassembled WGS sequence"/>
</dbReference>
<feature type="binding site" evidence="15">
    <location>
        <position position="287"/>
    </location>
    <ligand>
        <name>L-glutamate</name>
        <dbReference type="ChEBI" id="CHEBI:29985"/>
    </ligand>
</feature>
<dbReference type="GO" id="GO:0045211">
    <property type="term" value="C:postsynaptic membrane"/>
    <property type="evidence" value="ECO:0007669"/>
    <property type="project" value="UniProtKB-SubCell"/>
</dbReference>
<organism evidence="21 22">
    <name type="scientific">Plakobranchus ocellatus</name>
    <dbReference type="NCBI Taxonomy" id="259542"/>
    <lineage>
        <taxon>Eukaryota</taxon>
        <taxon>Metazoa</taxon>
        <taxon>Spiralia</taxon>
        <taxon>Lophotrochozoa</taxon>
        <taxon>Mollusca</taxon>
        <taxon>Gastropoda</taxon>
        <taxon>Heterobranchia</taxon>
        <taxon>Euthyneura</taxon>
        <taxon>Panpulmonata</taxon>
        <taxon>Sacoglossa</taxon>
        <taxon>Placobranchoidea</taxon>
        <taxon>Plakobranchidae</taxon>
        <taxon>Plakobranchus</taxon>
    </lineage>
</organism>
<evidence type="ECO:0000256" key="16">
    <source>
        <dbReference type="PIRSR" id="PIRSR601508-2"/>
    </source>
</evidence>
<keyword evidence="4" id="KW-0732">Signal</keyword>
<evidence type="ECO:0000256" key="12">
    <source>
        <dbReference type="ARBA" id="ARBA00023286"/>
    </source>
</evidence>
<evidence type="ECO:0000256" key="2">
    <source>
        <dbReference type="ARBA" id="ARBA00022475"/>
    </source>
</evidence>
<keyword evidence="7" id="KW-0406">Ion transport</keyword>
<keyword evidence="3 18" id="KW-0812">Transmembrane</keyword>
<feature type="transmembrane region" description="Helical" evidence="18">
    <location>
        <begin position="325"/>
        <end position="346"/>
    </location>
</feature>
<evidence type="ECO:0000256" key="17">
    <source>
        <dbReference type="PIRSR" id="PIRSR601508-3"/>
    </source>
</evidence>
<keyword evidence="6" id="KW-0770">Synapse</keyword>
<dbReference type="PRINTS" id="PR00177">
    <property type="entry name" value="NMDARECEPTOR"/>
</dbReference>
<feature type="site" description="Interaction with the cone snail toxin Con-ikot-ikot" evidence="16">
    <location>
        <position position="549"/>
    </location>
</feature>
<evidence type="ECO:0000313" key="22">
    <source>
        <dbReference type="Proteomes" id="UP000735302"/>
    </source>
</evidence>
<keyword evidence="2" id="KW-1003">Cell membrane</keyword>
<evidence type="ECO:0000256" key="15">
    <source>
        <dbReference type="PIRSR" id="PIRSR601508-1"/>
    </source>
</evidence>
<evidence type="ECO:0000259" key="19">
    <source>
        <dbReference type="SMART" id="SM00079"/>
    </source>
</evidence>
<keyword evidence="10" id="KW-0325">Glycoprotein</keyword>
<evidence type="ECO:0000256" key="9">
    <source>
        <dbReference type="ARBA" id="ARBA00023170"/>
    </source>
</evidence>
<keyword evidence="9 21" id="KW-0675">Receptor</keyword>
<feature type="binding site" evidence="15">
    <location>
        <position position="502"/>
    </location>
    <ligand>
        <name>L-glutamate</name>
        <dbReference type="ChEBI" id="CHEBI:29985"/>
    </ligand>
</feature>
<comment type="caution">
    <text evidence="21">The sequence shown here is derived from an EMBL/GenBank/DDBJ whole genome shotgun (WGS) entry which is preliminary data.</text>
</comment>
<dbReference type="InterPro" id="IPR015683">
    <property type="entry name" value="Ionotropic_Glu_rcpt"/>
</dbReference>
<feature type="transmembrane region" description="Helical" evidence="18">
    <location>
        <begin position="586"/>
        <end position="609"/>
    </location>
</feature>
<feature type="binding site" evidence="15">
    <location>
        <position position="280"/>
    </location>
    <ligand>
        <name>L-glutamate</name>
        <dbReference type="ChEBI" id="CHEBI:29985"/>
    </ligand>
</feature>
<dbReference type="SUPFAM" id="SSF53850">
    <property type="entry name" value="Periplasmic binding protein-like II"/>
    <property type="match status" value="1"/>
</dbReference>
<evidence type="ECO:0000256" key="5">
    <source>
        <dbReference type="ARBA" id="ARBA00022989"/>
    </source>
</evidence>
<dbReference type="Pfam" id="PF01094">
    <property type="entry name" value="ANF_receptor"/>
    <property type="match status" value="1"/>
</dbReference>
<dbReference type="FunFam" id="1.10.287.70:FF:000010">
    <property type="entry name" value="Putative glutamate receptor ionotropic kainate 1"/>
    <property type="match status" value="1"/>
</dbReference>
<evidence type="ECO:0000313" key="21">
    <source>
        <dbReference type="EMBL" id="GFO45439.1"/>
    </source>
</evidence>
<feature type="binding site" evidence="15">
    <location>
        <position position="452"/>
    </location>
    <ligand>
        <name>L-glutamate</name>
        <dbReference type="ChEBI" id="CHEBI:29985"/>
    </ligand>
</feature>
<protein>
    <submittedName>
        <fullName evidence="21">Glutamate receptor</fullName>
    </submittedName>
</protein>
<dbReference type="FunFam" id="3.40.190.10:FF:000024">
    <property type="entry name" value="Glutamate receptor, ionotropic, delta 1"/>
    <property type="match status" value="1"/>
</dbReference>
<dbReference type="Gene3D" id="1.10.287.70">
    <property type="match status" value="1"/>
</dbReference>
<keyword evidence="1" id="KW-0813">Transport</keyword>
<keyword evidence="11" id="KW-0628">Postsynaptic cell membrane</keyword>
<evidence type="ECO:0000256" key="13">
    <source>
        <dbReference type="ARBA" id="ARBA00023303"/>
    </source>
</evidence>
<feature type="transmembrane region" description="Helical" evidence="18">
    <location>
        <begin position="400"/>
        <end position="423"/>
    </location>
</feature>
<dbReference type="InterPro" id="IPR001320">
    <property type="entry name" value="Iontro_rcpt_C"/>
</dbReference>